<sequence>MTTITKLCFLPFAITVLAACQNAASNSGANSETGTTNANIEKATTTPMVDFKASTKSFPREEKNRRQWDAPVVADLDQDGYDDLIINDHGFAIRVMWNNRGKFSKPYDVLMGDSHGVSAADFDADGNVELIISRGGGSGSNARNSKIYQVSKQRQFTPLADFNEPLAMMRGRTVKFVDIDNDGDLDLLNFAFPSREKKGKSENYLYENTDGELTLKATLPASFVDGQKVLITDFNQDNLVDILMYGHGAIKAYQGTGNFSFTDVSDAIFPFKLKDVTSISEIDYDNDGDFDLFFTRGKDFNAGENFYNKKLNAWGFYNKRGAFDINHLQAGEVLTIENLQSQWPNKALHLGESAYDYQFSGETHSGRNLKLDSSDVLGFPDTLNNPEKKGTYIGYIGNRNWRIAGNIWSPSTGILRQLEKAPQGAQYIVEQDELSGLADIMLENRNGKFVDASKALNLDFDTHTTGATVADIDNNGFSDLVITVRGYLVTQNKALVFLNNGQGFEQVSEHNIVMNELGAIGMGISSMDVNLDGAMDLIIGQERGKWHLFNNHGANNAGNYLSVEVGNSPKNATSPLGALVTVTACGNAQVKRLGATSAAYSNGAQRYLHFGLGGCEQVDTLTVTWPDGEKLTIAKSAVNQNLKAGS</sequence>
<reference evidence="4 5" key="1">
    <citation type="submission" date="2019-05" db="EMBL/GenBank/DDBJ databases">
        <title>Genome sequences of Thalassotalea litorea 1K03283.</title>
        <authorList>
            <person name="Zhang D."/>
        </authorList>
    </citation>
    <scope>NUCLEOTIDE SEQUENCE [LARGE SCALE GENOMIC DNA]</scope>
    <source>
        <strain evidence="4 5">MCCC 1K03283</strain>
    </source>
</reference>
<dbReference type="PANTHER" id="PTHR16026">
    <property type="entry name" value="CARTILAGE ACIDIC PROTEIN 1"/>
    <property type="match status" value="1"/>
</dbReference>
<keyword evidence="5" id="KW-1185">Reference proteome</keyword>
<dbReference type="InterPro" id="IPR013517">
    <property type="entry name" value="FG-GAP"/>
</dbReference>
<dbReference type="EMBL" id="VCBC01000011">
    <property type="protein sequence ID" value="TLU64334.1"/>
    <property type="molecule type" value="Genomic_DNA"/>
</dbReference>
<evidence type="ECO:0000259" key="3">
    <source>
        <dbReference type="Pfam" id="PF07593"/>
    </source>
</evidence>
<feature type="domain" description="ASPIC/UnbV" evidence="3">
    <location>
        <begin position="576"/>
        <end position="642"/>
    </location>
</feature>
<dbReference type="Pfam" id="PF13517">
    <property type="entry name" value="FG-GAP_3"/>
    <property type="match status" value="2"/>
</dbReference>
<dbReference type="PANTHER" id="PTHR16026:SF0">
    <property type="entry name" value="CARTILAGE ACIDIC PROTEIN 1"/>
    <property type="match status" value="1"/>
</dbReference>
<dbReference type="Gene3D" id="2.130.10.130">
    <property type="entry name" value="Integrin alpha, N-terminal"/>
    <property type="match status" value="2"/>
</dbReference>
<proteinExistence type="predicted"/>
<dbReference type="SUPFAM" id="SSF69318">
    <property type="entry name" value="Integrin alpha N-terminal domain"/>
    <property type="match status" value="2"/>
</dbReference>
<dbReference type="PROSITE" id="PS51257">
    <property type="entry name" value="PROKAR_LIPOPROTEIN"/>
    <property type="match status" value="1"/>
</dbReference>
<evidence type="ECO:0000256" key="2">
    <source>
        <dbReference type="SAM" id="SignalP"/>
    </source>
</evidence>
<dbReference type="OrthoDB" id="100785at2"/>
<dbReference type="Pfam" id="PF07593">
    <property type="entry name" value="UnbV_ASPIC"/>
    <property type="match status" value="1"/>
</dbReference>
<feature type="chain" id="PRO_5024436006" evidence="2">
    <location>
        <begin position="19"/>
        <end position="646"/>
    </location>
</feature>
<evidence type="ECO:0000313" key="5">
    <source>
        <dbReference type="Proteomes" id="UP000307790"/>
    </source>
</evidence>
<gene>
    <name evidence="4" type="ORF">FE810_12085</name>
</gene>
<evidence type="ECO:0000256" key="1">
    <source>
        <dbReference type="ARBA" id="ARBA00022729"/>
    </source>
</evidence>
<accession>A0A5R9IFP5</accession>
<name>A0A5R9IFP5_9GAMM</name>
<organism evidence="4 5">
    <name type="scientific">Thalassotalea litorea</name>
    <dbReference type="NCBI Taxonomy" id="2020715"/>
    <lineage>
        <taxon>Bacteria</taxon>
        <taxon>Pseudomonadati</taxon>
        <taxon>Pseudomonadota</taxon>
        <taxon>Gammaproteobacteria</taxon>
        <taxon>Alteromonadales</taxon>
        <taxon>Colwelliaceae</taxon>
        <taxon>Thalassotalea</taxon>
    </lineage>
</organism>
<dbReference type="InterPro" id="IPR011519">
    <property type="entry name" value="UnbV_ASPIC"/>
</dbReference>
<dbReference type="AlphaFoldDB" id="A0A5R9IFP5"/>
<dbReference type="InterPro" id="IPR027039">
    <property type="entry name" value="Crtac1"/>
</dbReference>
<protein>
    <submittedName>
        <fullName evidence="4">CRTAC1 family protein</fullName>
    </submittedName>
</protein>
<keyword evidence="1 2" id="KW-0732">Signal</keyword>
<feature type="signal peptide" evidence="2">
    <location>
        <begin position="1"/>
        <end position="18"/>
    </location>
</feature>
<comment type="caution">
    <text evidence="4">The sequence shown here is derived from an EMBL/GenBank/DDBJ whole genome shotgun (WGS) entry which is preliminary data.</text>
</comment>
<evidence type="ECO:0000313" key="4">
    <source>
        <dbReference type="EMBL" id="TLU64334.1"/>
    </source>
</evidence>
<dbReference type="InterPro" id="IPR028994">
    <property type="entry name" value="Integrin_alpha_N"/>
</dbReference>
<dbReference type="Proteomes" id="UP000307790">
    <property type="component" value="Unassembled WGS sequence"/>
</dbReference>
<dbReference type="RefSeq" id="WP_138320317.1">
    <property type="nucleotide sequence ID" value="NZ_VCBC01000011.1"/>
</dbReference>